<accession>A0A812D7T6</accession>
<evidence type="ECO:0000313" key="3">
    <source>
        <dbReference type="Proteomes" id="UP000597762"/>
    </source>
</evidence>
<dbReference type="AlphaFoldDB" id="A0A812D7T6"/>
<keyword evidence="1" id="KW-0812">Transmembrane</keyword>
<feature type="transmembrane region" description="Helical" evidence="1">
    <location>
        <begin position="12"/>
        <end position="28"/>
    </location>
</feature>
<dbReference type="Proteomes" id="UP000597762">
    <property type="component" value="Unassembled WGS sequence"/>
</dbReference>
<comment type="caution">
    <text evidence="2">The sequence shown here is derived from an EMBL/GenBank/DDBJ whole genome shotgun (WGS) entry which is preliminary data.</text>
</comment>
<feature type="transmembrane region" description="Helical" evidence="1">
    <location>
        <begin position="75"/>
        <end position="95"/>
    </location>
</feature>
<name>A0A812D7T6_ACAPH</name>
<proteinExistence type="predicted"/>
<keyword evidence="1" id="KW-0472">Membrane</keyword>
<sequence length="165" mass="19929">MKPYKKTHEYKFLSIFIFLFLFCGRVKYFDKAKSFALPSVIRSIKKFLFLIYLPQSFHYLSIYLSLFIIYLSNFIIYLSIYLSNFIIYPSIYLFYDIYMTFSVYTFFLYLSIYLSIYLSLFIIYLSWTRSRVEETEDESRKTRSDGIGLINTADTKALIKIEDYQ</sequence>
<keyword evidence="1" id="KW-1133">Transmembrane helix</keyword>
<feature type="transmembrane region" description="Helical" evidence="1">
    <location>
        <begin position="49"/>
        <end position="69"/>
    </location>
</feature>
<evidence type="ECO:0000256" key="1">
    <source>
        <dbReference type="SAM" id="Phobius"/>
    </source>
</evidence>
<reference evidence="2" key="1">
    <citation type="submission" date="2021-01" db="EMBL/GenBank/DDBJ databases">
        <authorList>
            <person name="Li R."/>
            <person name="Bekaert M."/>
        </authorList>
    </citation>
    <scope>NUCLEOTIDE SEQUENCE</scope>
    <source>
        <strain evidence="2">Farmed</strain>
    </source>
</reference>
<evidence type="ECO:0000313" key="2">
    <source>
        <dbReference type="EMBL" id="CAE1296371.1"/>
    </source>
</evidence>
<keyword evidence="3" id="KW-1185">Reference proteome</keyword>
<dbReference type="EMBL" id="CAHIKZ030003109">
    <property type="protein sequence ID" value="CAE1296371.1"/>
    <property type="molecule type" value="Genomic_DNA"/>
</dbReference>
<protein>
    <submittedName>
        <fullName evidence="2">Uncharacterized protein</fullName>
    </submittedName>
</protein>
<gene>
    <name evidence="2" type="ORF">SPHA_51420</name>
</gene>
<organism evidence="2 3">
    <name type="scientific">Acanthosepion pharaonis</name>
    <name type="common">Pharaoh cuttlefish</name>
    <name type="synonym">Sepia pharaonis</name>
    <dbReference type="NCBI Taxonomy" id="158019"/>
    <lineage>
        <taxon>Eukaryota</taxon>
        <taxon>Metazoa</taxon>
        <taxon>Spiralia</taxon>
        <taxon>Lophotrochozoa</taxon>
        <taxon>Mollusca</taxon>
        <taxon>Cephalopoda</taxon>
        <taxon>Coleoidea</taxon>
        <taxon>Decapodiformes</taxon>
        <taxon>Sepiida</taxon>
        <taxon>Sepiina</taxon>
        <taxon>Sepiidae</taxon>
        <taxon>Acanthosepion</taxon>
    </lineage>
</organism>
<feature type="transmembrane region" description="Helical" evidence="1">
    <location>
        <begin position="107"/>
        <end position="127"/>
    </location>
</feature>